<organism evidence="3 4">
    <name type="scientific">Frankia umida</name>
    <dbReference type="NCBI Taxonomy" id="573489"/>
    <lineage>
        <taxon>Bacteria</taxon>
        <taxon>Bacillati</taxon>
        <taxon>Actinomycetota</taxon>
        <taxon>Actinomycetes</taxon>
        <taxon>Frankiales</taxon>
        <taxon>Frankiaceae</taxon>
        <taxon>Frankia</taxon>
    </lineage>
</organism>
<dbReference type="Pfam" id="PF13374">
    <property type="entry name" value="TPR_10"/>
    <property type="match status" value="1"/>
</dbReference>
<dbReference type="Proteomes" id="UP001201873">
    <property type="component" value="Unassembled WGS sequence"/>
</dbReference>
<proteinExistence type="predicted"/>
<dbReference type="PANTHER" id="PTHR46082">
    <property type="entry name" value="ATP/GTP-BINDING PROTEIN-RELATED"/>
    <property type="match status" value="1"/>
</dbReference>
<dbReference type="InterPro" id="IPR002182">
    <property type="entry name" value="NB-ARC"/>
</dbReference>
<dbReference type="InterPro" id="IPR011990">
    <property type="entry name" value="TPR-like_helical_dom_sf"/>
</dbReference>
<dbReference type="SMART" id="SM00255">
    <property type="entry name" value="TIR"/>
    <property type="match status" value="1"/>
</dbReference>
<dbReference type="PROSITE" id="PS50104">
    <property type="entry name" value="TIR"/>
    <property type="match status" value="1"/>
</dbReference>
<reference evidence="3 4" key="1">
    <citation type="submission" date="2022-04" db="EMBL/GenBank/DDBJ databases">
        <title>Genome diversity in the genus Frankia.</title>
        <authorList>
            <person name="Carlos-Shanley C."/>
            <person name="Hahn D."/>
        </authorList>
    </citation>
    <scope>NUCLEOTIDE SEQUENCE [LARGE SCALE GENOMIC DNA]</scope>
    <source>
        <strain evidence="3 4">Ag45/Mut15</strain>
    </source>
</reference>
<dbReference type="Gene3D" id="3.40.50.10140">
    <property type="entry name" value="Toll/interleukin-1 receptor homology (TIR) domain"/>
    <property type="match status" value="1"/>
</dbReference>
<dbReference type="SUPFAM" id="SSF48452">
    <property type="entry name" value="TPR-like"/>
    <property type="match status" value="3"/>
</dbReference>
<sequence>MLGDRDSTPGWDFFISYTASDQKWAEWTAWQLESVGYQVLIQAWDFVPGSDWRLKMEHGIKHATRTIAVLSRGYLTSVYGGEEWRAARAADPEGLKRKLLPIRIEECERPGVLDTVVSIDLFGLSAPDASVRLLDAVRGAIQGRRKPVVEPEFPIRPGHQQRPPSIASAGLASHVSGSGRKSEAMGDVETDRAANVEMKDFKSFDEFEGDFGDNVNASEIARMRPIVWGGVPRRNKYFSGREDPLAGLYRALIEVDQGTSVNSPYALQGMCGVGKTQIAIEYVFRHQDEYELIWWVTAEEPIMIRSALAALALRLGLAEGGPLRTEDAVALVVDALRRGDPYRRWLLVFDNAVSPELVLPFIPHGPGHVIVTTRDRSWLDTAHGTEVDVFSRQESFRFLRKRARGIGEAEIDSLAETLGHLPLALEQASALHFEMGITALEYLRLFHGTFGRLLSEGQPSDYPMSVASILNLSMARLQEQSPFALRLLRRCAYFGPEPISLELLDRGRYILDSDFGIAMRDRLAVGRAIRDIGRYALARIDESARTLQVHRLVQIAIRNELPEEDQERIRGEVHQLLIAADPGEPDAPANWPQFSQLLPHIVPSEVYRSRQPPGRRLIEEIVRYLYYTGDLTFGLAEANRALECWIADSGEDDPDVLVMQGIKANILWTLGRYQEAYDLRRPTLEAITRVLGPDHEETLIILNGHGADLRARGEFTEAWRLDEDSLPQTRRVFGDDAQQTMRVANNLAVDYGLIGSYARALETDERNLAERRALAGKDDDLWVLISMGAVARGMRQAGRYLEAQQLAEQTYLLYRELVQRGELPAYHNYVLQGTKDLSVARRKAGDFAGALELARDVYDRYTSAPGLGSEHPESLAAAISLGNAQRVAADPLEATEHIGKTIPRFRDVFGPDHPYTYGCLLDLALVYRQLDRTEEAEKLLGEALTGLQSRLGPDHHYTLTCVANLATVRAVLGHPAEALAMGQETLTAFRELLGPDHPHTLVCATNVALDLVTTGQNEESNALAEETMRRYRRVLGDTHPDVHASARGERVDLDFEPAPL</sequence>
<accession>A0ABT0K4Y0</accession>
<evidence type="ECO:0000313" key="3">
    <source>
        <dbReference type="EMBL" id="MCK9878852.1"/>
    </source>
</evidence>
<dbReference type="Gene3D" id="1.25.40.10">
    <property type="entry name" value="Tetratricopeptide repeat domain"/>
    <property type="match status" value="2"/>
</dbReference>
<gene>
    <name evidence="3" type="primary">fxsT</name>
    <name evidence="3" type="ORF">MXD59_24340</name>
</gene>
<dbReference type="Pfam" id="PF13676">
    <property type="entry name" value="TIR_2"/>
    <property type="match status" value="1"/>
</dbReference>
<dbReference type="InterPro" id="IPR035897">
    <property type="entry name" value="Toll_tir_struct_dom_sf"/>
</dbReference>
<dbReference type="Pfam" id="PF25000">
    <property type="entry name" value="DUF7779"/>
    <property type="match status" value="1"/>
</dbReference>
<evidence type="ECO:0000256" key="1">
    <source>
        <dbReference type="SAM" id="MobiDB-lite"/>
    </source>
</evidence>
<feature type="region of interest" description="Disordered" evidence="1">
    <location>
        <begin position="1040"/>
        <end position="1060"/>
    </location>
</feature>
<feature type="region of interest" description="Disordered" evidence="1">
    <location>
        <begin position="151"/>
        <end position="187"/>
    </location>
</feature>
<dbReference type="InterPro" id="IPR056681">
    <property type="entry name" value="DUF7779"/>
</dbReference>
<feature type="domain" description="TIR" evidence="2">
    <location>
        <begin position="9"/>
        <end position="141"/>
    </location>
</feature>
<dbReference type="InterPro" id="IPR000157">
    <property type="entry name" value="TIR_dom"/>
</dbReference>
<dbReference type="SUPFAM" id="SSF52200">
    <property type="entry name" value="Toll/Interleukin receptor TIR domain"/>
    <property type="match status" value="1"/>
</dbReference>
<dbReference type="InterPro" id="IPR027417">
    <property type="entry name" value="P-loop_NTPase"/>
</dbReference>
<dbReference type="Gene3D" id="3.40.50.300">
    <property type="entry name" value="P-loop containing nucleotide triphosphate hydrolases"/>
    <property type="match status" value="1"/>
</dbReference>
<dbReference type="RefSeq" id="WP_248826918.1">
    <property type="nucleotide sequence ID" value="NZ_JALKFT010000048.1"/>
</dbReference>
<dbReference type="Pfam" id="PF13424">
    <property type="entry name" value="TPR_12"/>
    <property type="match status" value="2"/>
</dbReference>
<protein>
    <submittedName>
        <fullName evidence="3">FxSxx-COOH system tetratricopeptide repeat protein</fullName>
    </submittedName>
</protein>
<dbReference type="NCBIfam" id="NF040586">
    <property type="entry name" value="FxSxx_TPR"/>
    <property type="match status" value="1"/>
</dbReference>
<dbReference type="PANTHER" id="PTHR46082:SF6">
    <property type="entry name" value="AAA+ ATPASE DOMAIN-CONTAINING PROTEIN-RELATED"/>
    <property type="match status" value="1"/>
</dbReference>
<dbReference type="SUPFAM" id="SSF52540">
    <property type="entry name" value="P-loop containing nucleoside triphosphate hydrolases"/>
    <property type="match status" value="1"/>
</dbReference>
<feature type="compositionally biased region" description="Basic and acidic residues" evidence="1">
    <location>
        <begin position="1040"/>
        <end position="1053"/>
    </location>
</feature>
<name>A0ABT0K4Y0_9ACTN</name>
<dbReference type="InterPro" id="IPR053137">
    <property type="entry name" value="NLR-like"/>
</dbReference>
<keyword evidence="4" id="KW-1185">Reference proteome</keyword>
<evidence type="ECO:0000259" key="2">
    <source>
        <dbReference type="PROSITE" id="PS50104"/>
    </source>
</evidence>
<comment type="caution">
    <text evidence="3">The sequence shown here is derived from an EMBL/GenBank/DDBJ whole genome shotgun (WGS) entry which is preliminary data.</text>
</comment>
<evidence type="ECO:0000313" key="4">
    <source>
        <dbReference type="Proteomes" id="UP001201873"/>
    </source>
</evidence>
<dbReference type="Pfam" id="PF00931">
    <property type="entry name" value="NB-ARC"/>
    <property type="match status" value="1"/>
</dbReference>
<dbReference type="EMBL" id="JALKFT010000048">
    <property type="protein sequence ID" value="MCK9878852.1"/>
    <property type="molecule type" value="Genomic_DNA"/>
</dbReference>